<feature type="domain" description="FAD dependent oxidoreductase" evidence="9">
    <location>
        <begin position="93"/>
        <end position="359"/>
    </location>
</feature>
<sequence length="371" mass="41178">MLNFHTQLTPVDLSALDPDSFATGTLPDSLAGIDIGIRPCRSNGPNISAVESGQKLLIHNYGHGGAGWSLSHGSVLHALSLFEDRHCRRSSPITIIGAGVMGLLTSLYLYERGYRNLEIVAREFEGITSCRSTGYYAPLAMSLNSDKQQAFINDIGFTTFTTFQAIQQGSHPLFKVGISPVNVYAGTGDHSEGTLETQTGLEPYVAKGLLPEPELGEIDFGNGQKHVMRRFQTYFMNTPDIMAELTSLLNQRGIRRTQKNINEFSEINSDIIFNCSGIGARLLNHDNNIHPNLGVLLLLKQPIIEQLHYIIYTRYRSPWSAPTEDNYIYFMPRGNGLLGATFIPFNEGTDEAENMKQVRRIILENKAFFGT</sequence>
<dbReference type="PANTHER" id="PTHR11530:SF11">
    <property type="entry name" value="D-ASPARTATE OXIDASE"/>
    <property type="match status" value="1"/>
</dbReference>
<proteinExistence type="inferred from homology"/>
<keyword evidence="4" id="KW-0274">FAD</keyword>
<evidence type="ECO:0000256" key="7">
    <source>
        <dbReference type="ARBA" id="ARBA00039751"/>
    </source>
</evidence>
<evidence type="ECO:0000256" key="4">
    <source>
        <dbReference type="ARBA" id="ARBA00022827"/>
    </source>
</evidence>
<dbReference type="Gene3D" id="3.40.50.720">
    <property type="entry name" value="NAD(P)-binding Rossmann-like Domain"/>
    <property type="match status" value="3"/>
</dbReference>
<evidence type="ECO:0000256" key="3">
    <source>
        <dbReference type="ARBA" id="ARBA00022630"/>
    </source>
</evidence>
<dbReference type="RefSeq" id="WP_354010470.1">
    <property type="nucleotide sequence ID" value="NZ_JBEWTA010000001.1"/>
</dbReference>
<dbReference type="SUPFAM" id="SSF51971">
    <property type="entry name" value="Nucleotide-binding domain"/>
    <property type="match status" value="1"/>
</dbReference>
<evidence type="ECO:0000256" key="1">
    <source>
        <dbReference type="ARBA" id="ARBA00001974"/>
    </source>
</evidence>
<comment type="similarity">
    <text evidence="2">Belongs to the DAMOX/DASOX family.</text>
</comment>
<dbReference type="Proteomes" id="UP001549366">
    <property type="component" value="Unassembled WGS sequence"/>
</dbReference>
<comment type="catalytic activity">
    <reaction evidence="8">
        <text>a D-alpha-amino acid + O2 + H2O = a 2-oxocarboxylate + H2O2 + NH4(+)</text>
        <dbReference type="Rhea" id="RHEA:21816"/>
        <dbReference type="ChEBI" id="CHEBI:15377"/>
        <dbReference type="ChEBI" id="CHEBI:15379"/>
        <dbReference type="ChEBI" id="CHEBI:16240"/>
        <dbReference type="ChEBI" id="CHEBI:28938"/>
        <dbReference type="ChEBI" id="CHEBI:35179"/>
        <dbReference type="ChEBI" id="CHEBI:59871"/>
        <dbReference type="EC" id="1.4.3.3"/>
    </reaction>
    <physiologicalReaction direction="left-to-right" evidence="8">
        <dbReference type="Rhea" id="RHEA:21817"/>
    </physiologicalReaction>
</comment>
<evidence type="ECO:0000259" key="9">
    <source>
        <dbReference type="Pfam" id="PF01266"/>
    </source>
</evidence>
<protein>
    <recommendedName>
        <fullName evidence="7">D-amino-acid oxidase</fullName>
        <ecNumber evidence="6">1.4.3.3</ecNumber>
    </recommendedName>
</protein>
<dbReference type="Pfam" id="PF01266">
    <property type="entry name" value="DAO"/>
    <property type="match status" value="1"/>
</dbReference>
<reference evidence="10 11" key="1">
    <citation type="submission" date="2024-06" db="EMBL/GenBank/DDBJ databases">
        <title>Genomic Encyclopedia of Type Strains, Phase V (KMG-V): Genome sequencing to study the core and pangenomes of soil and plant-associated prokaryotes.</title>
        <authorList>
            <person name="Whitman W."/>
        </authorList>
    </citation>
    <scope>NUCLEOTIDE SEQUENCE [LARGE SCALE GENOMIC DNA]</scope>
    <source>
        <strain evidence="10 11">NE40</strain>
    </source>
</reference>
<keyword evidence="11" id="KW-1185">Reference proteome</keyword>
<keyword evidence="5 10" id="KW-0560">Oxidoreductase</keyword>
<dbReference type="EMBL" id="JBEWTB010000002">
    <property type="protein sequence ID" value="MET4756109.1"/>
    <property type="molecule type" value="Genomic_DNA"/>
</dbReference>
<keyword evidence="3" id="KW-0285">Flavoprotein</keyword>
<dbReference type="PANTHER" id="PTHR11530">
    <property type="entry name" value="D-AMINO ACID OXIDASE"/>
    <property type="match status" value="1"/>
</dbReference>
<evidence type="ECO:0000256" key="5">
    <source>
        <dbReference type="ARBA" id="ARBA00023002"/>
    </source>
</evidence>
<organism evidence="10 11">
    <name type="scientific">Endozoicomonas lisbonensis</name>
    <dbReference type="NCBI Taxonomy" id="3120522"/>
    <lineage>
        <taxon>Bacteria</taxon>
        <taxon>Pseudomonadati</taxon>
        <taxon>Pseudomonadota</taxon>
        <taxon>Gammaproteobacteria</taxon>
        <taxon>Oceanospirillales</taxon>
        <taxon>Endozoicomonadaceae</taxon>
        <taxon>Endozoicomonas</taxon>
    </lineage>
</organism>
<accession>A0ABV2SFF1</accession>
<dbReference type="InterPro" id="IPR006076">
    <property type="entry name" value="FAD-dep_OxRdtase"/>
</dbReference>
<dbReference type="InterPro" id="IPR023209">
    <property type="entry name" value="DAO"/>
</dbReference>
<name>A0ABV2SFF1_9GAMM</name>
<evidence type="ECO:0000256" key="2">
    <source>
        <dbReference type="ARBA" id="ARBA00006730"/>
    </source>
</evidence>
<evidence type="ECO:0000256" key="8">
    <source>
        <dbReference type="ARBA" id="ARBA00049547"/>
    </source>
</evidence>
<evidence type="ECO:0000313" key="11">
    <source>
        <dbReference type="Proteomes" id="UP001549366"/>
    </source>
</evidence>
<comment type="cofactor">
    <cofactor evidence="1">
        <name>FAD</name>
        <dbReference type="ChEBI" id="CHEBI:57692"/>
    </cofactor>
</comment>
<evidence type="ECO:0000256" key="6">
    <source>
        <dbReference type="ARBA" id="ARBA00039101"/>
    </source>
</evidence>
<gene>
    <name evidence="10" type="ORF">V5J35_001301</name>
</gene>
<comment type="caution">
    <text evidence="10">The sequence shown here is derived from an EMBL/GenBank/DDBJ whole genome shotgun (WGS) entry which is preliminary data.</text>
</comment>
<dbReference type="EC" id="1.4.3.3" evidence="6"/>
<evidence type="ECO:0000313" key="10">
    <source>
        <dbReference type="EMBL" id="MET4756109.1"/>
    </source>
</evidence>
<dbReference type="GO" id="GO:0003884">
    <property type="term" value="F:D-amino-acid oxidase activity"/>
    <property type="evidence" value="ECO:0007669"/>
    <property type="project" value="UniProtKB-EC"/>
</dbReference>